<sequence length="174" mass="19945">MDPGSTATFITEDLRKKLNVKGKPTQILLSTMNQDRPGGQKPMNSYVISDLEVCGLEDSKFIELPKAYTHGSIPVHTENIPKQSEIRKWPYLSEVRLPEIEADVGLLIGRTVQAQWSHGTNHKLPMPKNRCMAEQRLASLRRKFRKDPGFYEDYKCFMDNVIEKGSPFEFRMTS</sequence>
<dbReference type="Proteomes" id="UP001221898">
    <property type="component" value="Unassembled WGS sequence"/>
</dbReference>
<keyword evidence="2" id="KW-1185">Reference proteome</keyword>
<dbReference type="PANTHER" id="PTHR47331">
    <property type="entry name" value="PHD-TYPE DOMAIN-CONTAINING PROTEIN"/>
    <property type="match status" value="1"/>
</dbReference>
<organism evidence="1 2">
    <name type="scientific">Aldrovandia affinis</name>
    <dbReference type="NCBI Taxonomy" id="143900"/>
    <lineage>
        <taxon>Eukaryota</taxon>
        <taxon>Metazoa</taxon>
        <taxon>Chordata</taxon>
        <taxon>Craniata</taxon>
        <taxon>Vertebrata</taxon>
        <taxon>Euteleostomi</taxon>
        <taxon>Actinopterygii</taxon>
        <taxon>Neopterygii</taxon>
        <taxon>Teleostei</taxon>
        <taxon>Notacanthiformes</taxon>
        <taxon>Halosauridae</taxon>
        <taxon>Aldrovandia</taxon>
    </lineage>
</organism>
<comment type="caution">
    <text evidence="1">The sequence shown here is derived from an EMBL/GenBank/DDBJ whole genome shotgun (WGS) entry which is preliminary data.</text>
</comment>
<dbReference type="EMBL" id="JAINUG010001306">
    <property type="protein sequence ID" value="KAJ8357933.1"/>
    <property type="molecule type" value="Genomic_DNA"/>
</dbReference>
<accession>A0AAD7R295</accession>
<proteinExistence type="predicted"/>
<reference evidence="1" key="1">
    <citation type="journal article" date="2023" name="Science">
        <title>Genome structures resolve the early diversification of teleost fishes.</title>
        <authorList>
            <person name="Parey E."/>
            <person name="Louis A."/>
            <person name="Montfort J."/>
            <person name="Bouchez O."/>
            <person name="Roques C."/>
            <person name="Iampietro C."/>
            <person name="Lluch J."/>
            <person name="Castinel A."/>
            <person name="Donnadieu C."/>
            <person name="Desvignes T."/>
            <person name="Floi Bucao C."/>
            <person name="Jouanno E."/>
            <person name="Wen M."/>
            <person name="Mejri S."/>
            <person name="Dirks R."/>
            <person name="Jansen H."/>
            <person name="Henkel C."/>
            <person name="Chen W.J."/>
            <person name="Zahm M."/>
            <person name="Cabau C."/>
            <person name="Klopp C."/>
            <person name="Thompson A.W."/>
            <person name="Robinson-Rechavi M."/>
            <person name="Braasch I."/>
            <person name="Lecointre G."/>
            <person name="Bobe J."/>
            <person name="Postlethwait J.H."/>
            <person name="Berthelot C."/>
            <person name="Roest Crollius H."/>
            <person name="Guiguen Y."/>
        </authorList>
    </citation>
    <scope>NUCLEOTIDE SEQUENCE</scope>
    <source>
        <strain evidence="1">NC1722</strain>
    </source>
</reference>
<dbReference type="AlphaFoldDB" id="A0AAD7R295"/>
<name>A0AAD7R295_9TELE</name>
<evidence type="ECO:0000313" key="1">
    <source>
        <dbReference type="EMBL" id="KAJ8357933.1"/>
    </source>
</evidence>
<gene>
    <name evidence="1" type="ORF">AAFF_G00054360</name>
</gene>
<protein>
    <submittedName>
        <fullName evidence="1">Uncharacterized protein</fullName>
    </submittedName>
</protein>
<dbReference type="PANTHER" id="PTHR47331:SF3">
    <property type="match status" value="1"/>
</dbReference>
<evidence type="ECO:0000313" key="2">
    <source>
        <dbReference type="Proteomes" id="UP001221898"/>
    </source>
</evidence>